<feature type="region of interest" description="Disordered" evidence="1">
    <location>
        <begin position="126"/>
        <end position="145"/>
    </location>
</feature>
<evidence type="ECO:0000313" key="3">
    <source>
        <dbReference type="Proteomes" id="UP000275078"/>
    </source>
</evidence>
<feature type="compositionally biased region" description="Polar residues" evidence="1">
    <location>
        <begin position="32"/>
        <end position="44"/>
    </location>
</feature>
<dbReference type="AlphaFoldDB" id="A0A3N4HQH0"/>
<evidence type="ECO:0000256" key="1">
    <source>
        <dbReference type="SAM" id="MobiDB-lite"/>
    </source>
</evidence>
<evidence type="ECO:0000313" key="2">
    <source>
        <dbReference type="EMBL" id="RPA75226.1"/>
    </source>
</evidence>
<protein>
    <submittedName>
        <fullName evidence="2">Uncharacterized protein</fullName>
    </submittedName>
</protein>
<keyword evidence="3" id="KW-1185">Reference proteome</keyword>
<feature type="compositionally biased region" description="Polar residues" evidence="1">
    <location>
        <begin position="133"/>
        <end position="145"/>
    </location>
</feature>
<reference evidence="2 3" key="1">
    <citation type="journal article" date="2018" name="Nat. Ecol. Evol.">
        <title>Pezizomycetes genomes reveal the molecular basis of ectomycorrhizal truffle lifestyle.</title>
        <authorList>
            <person name="Murat C."/>
            <person name="Payen T."/>
            <person name="Noel B."/>
            <person name="Kuo A."/>
            <person name="Morin E."/>
            <person name="Chen J."/>
            <person name="Kohler A."/>
            <person name="Krizsan K."/>
            <person name="Balestrini R."/>
            <person name="Da Silva C."/>
            <person name="Montanini B."/>
            <person name="Hainaut M."/>
            <person name="Levati E."/>
            <person name="Barry K.W."/>
            <person name="Belfiori B."/>
            <person name="Cichocki N."/>
            <person name="Clum A."/>
            <person name="Dockter R.B."/>
            <person name="Fauchery L."/>
            <person name="Guy J."/>
            <person name="Iotti M."/>
            <person name="Le Tacon F."/>
            <person name="Lindquist E.A."/>
            <person name="Lipzen A."/>
            <person name="Malagnac F."/>
            <person name="Mello A."/>
            <person name="Molinier V."/>
            <person name="Miyauchi S."/>
            <person name="Poulain J."/>
            <person name="Riccioni C."/>
            <person name="Rubini A."/>
            <person name="Sitrit Y."/>
            <person name="Splivallo R."/>
            <person name="Traeger S."/>
            <person name="Wang M."/>
            <person name="Zifcakova L."/>
            <person name="Wipf D."/>
            <person name="Zambonelli A."/>
            <person name="Paolocci F."/>
            <person name="Nowrousian M."/>
            <person name="Ottonello S."/>
            <person name="Baldrian P."/>
            <person name="Spatafora J.W."/>
            <person name="Henrissat B."/>
            <person name="Nagy L.G."/>
            <person name="Aury J.M."/>
            <person name="Wincker P."/>
            <person name="Grigoriev I.V."/>
            <person name="Bonfante P."/>
            <person name="Martin F.M."/>
        </authorList>
    </citation>
    <scope>NUCLEOTIDE SEQUENCE [LARGE SCALE GENOMIC DNA]</scope>
    <source>
        <strain evidence="2 3">RN42</strain>
    </source>
</reference>
<dbReference type="Proteomes" id="UP000275078">
    <property type="component" value="Unassembled WGS sequence"/>
</dbReference>
<gene>
    <name evidence="2" type="ORF">BJ508DRAFT_380160</name>
</gene>
<name>A0A3N4HQH0_ASCIM</name>
<feature type="compositionally biased region" description="Basic and acidic residues" evidence="1">
    <location>
        <begin position="1"/>
        <end position="12"/>
    </location>
</feature>
<dbReference type="EMBL" id="ML119768">
    <property type="protein sequence ID" value="RPA75226.1"/>
    <property type="molecule type" value="Genomic_DNA"/>
</dbReference>
<accession>A0A3N4HQH0</accession>
<feature type="region of interest" description="Disordered" evidence="1">
    <location>
        <begin position="1"/>
        <end position="77"/>
    </location>
</feature>
<organism evidence="2 3">
    <name type="scientific">Ascobolus immersus RN42</name>
    <dbReference type="NCBI Taxonomy" id="1160509"/>
    <lineage>
        <taxon>Eukaryota</taxon>
        <taxon>Fungi</taxon>
        <taxon>Dikarya</taxon>
        <taxon>Ascomycota</taxon>
        <taxon>Pezizomycotina</taxon>
        <taxon>Pezizomycetes</taxon>
        <taxon>Pezizales</taxon>
        <taxon>Ascobolaceae</taxon>
        <taxon>Ascobolus</taxon>
    </lineage>
</organism>
<sequence length="159" mass="18964">MRKEYLAREKTDKKRPRQTRRNLNARVERGGITNQTPRSANSTYEQKREDETTQLHPTQLYPVYEKRKYSPPNPPRSRKCVEMVVIMERDKRREIHPPFHAPQKTVNIPHDNPRKQRVLTRIVREEVGKGQKSHTGNQETPPRVSTQILFYEQKLIEEQ</sequence>
<proteinExistence type="predicted"/>